<organism evidence="6 7">
    <name type="scientific">Rhodopseudomonas telluris</name>
    <dbReference type="NCBI Taxonomy" id="644215"/>
    <lineage>
        <taxon>Bacteria</taxon>
        <taxon>Pseudomonadati</taxon>
        <taxon>Pseudomonadota</taxon>
        <taxon>Alphaproteobacteria</taxon>
        <taxon>Hyphomicrobiales</taxon>
        <taxon>Nitrobacteraceae</taxon>
        <taxon>Rhodopseudomonas</taxon>
    </lineage>
</organism>
<evidence type="ECO:0000256" key="5">
    <source>
        <dbReference type="SAM" id="SignalP"/>
    </source>
</evidence>
<evidence type="ECO:0000256" key="2">
    <source>
        <dbReference type="ARBA" id="ARBA00014031"/>
    </source>
</evidence>
<evidence type="ECO:0000313" key="7">
    <source>
        <dbReference type="Proteomes" id="UP001589775"/>
    </source>
</evidence>
<dbReference type="RefSeq" id="WP_378383719.1">
    <property type="nucleotide sequence ID" value="NZ_JBHLWM010000001.1"/>
</dbReference>
<evidence type="ECO:0000256" key="1">
    <source>
        <dbReference type="ARBA" id="ARBA00003989"/>
    </source>
</evidence>
<dbReference type="Pfam" id="PF10614">
    <property type="entry name" value="CsgF"/>
    <property type="match status" value="1"/>
</dbReference>
<evidence type="ECO:0000256" key="3">
    <source>
        <dbReference type="ARBA" id="ARBA00022729"/>
    </source>
</evidence>
<feature type="region of interest" description="Disordered" evidence="4">
    <location>
        <begin position="72"/>
        <end position="96"/>
    </location>
</feature>
<keyword evidence="3 5" id="KW-0732">Signal</keyword>
<gene>
    <name evidence="6" type="ORF">ACFFJ6_01755</name>
</gene>
<evidence type="ECO:0000313" key="6">
    <source>
        <dbReference type="EMBL" id="MFC0239166.1"/>
    </source>
</evidence>
<feature type="chain" id="PRO_5046594441" description="Curli production assembly/transport component CsgF" evidence="5">
    <location>
        <begin position="22"/>
        <end position="96"/>
    </location>
</feature>
<protein>
    <recommendedName>
        <fullName evidence="2">Curli production assembly/transport component CsgF</fullName>
    </recommendedName>
</protein>
<dbReference type="Proteomes" id="UP001589775">
    <property type="component" value="Unassembled WGS sequence"/>
</dbReference>
<comment type="function">
    <text evidence="1">May be involved in the biogenesis of curli organelles.</text>
</comment>
<sequence>MRITGLLSLCVGVALSGSAFATEQVYRPISPTLGGNPLAGNFLLSMAQAQGKGATSGNKGVDLSGLSNALSNVGGGSSTSPVIVIGGSGVTTPTSP</sequence>
<accession>A0ABV6EMK1</accession>
<comment type="caution">
    <text evidence="6">The sequence shown here is derived from an EMBL/GenBank/DDBJ whole genome shotgun (WGS) entry which is preliminary data.</text>
</comment>
<proteinExistence type="predicted"/>
<keyword evidence="7" id="KW-1185">Reference proteome</keyword>
<evidence type="ECO:0000256" key="4">
    <source>
        <dbReference type="SAM" id="MobiDB-lite"/>
    </source>
</evidence>
<name>A0ABV6EMK1_9BRAD</name>
<dbReference type="InterPro" id="IPR018893">
    <property type="entry name" value="T8SS_CsgF"/>
</dbReference>
<dbReference type="EMBL" id="JBHLWM010000001">
    <property type="protein sequence ID" value="MFC0239166.1"/>
    <property type="molecule type" value="Genomic_DNA"/>
</dbReference>
<reference evidence="6 7" key="1">
    <citation type="submission" date="2024-09" db="EMBL/GenBank/DDBJ databases">
        <authorList>
            <person name="Sun Q."/>
            <person name="Mori K."/>
        </authorList>
    </citation>
    <scope>NUCLEOTIDE SEQUENCE [LARGE SCALE GENOMIC DNA]</scope>
    <source>
        <strain evidence="6 7">KCTC 23279</strain>
    </source>
</reference>
<feature type="signal peptide" evidence="5">
    <location>
        <begin position="1"/>
        <end position="21"/>
    </location>
</feature>